<comment type="similarity">
    <text evidence="1">Belongs to the aspartate/glutamate racemases family.</text>
</comment>
<evidence type="ECO:0000313" key="3">
    <source>
        <dbReference type="EMBL" id="AOZ06365.1"/>
    </source>
</evidence>
<dbReference type="EMBL" id="CP017754">
    <property type="protein sequence ID" value="AOZ06365.1"/>
    <property type="molecule type" value="Genomic_DNA"/>
</dbReference>
<dbReference type="SUPFAM" id="SSF53681">
    <property type="entry name" value="Aspartate/glutamate racemase"/>
    <property type="match status" value="2"/>
</dbReference>
<dbReference type="RefSeq" id="WP_071069457.1">
    <property type="nucleotide sequence ID" value="NZ_CP017754.1"/>
</dbReference>
<reference evidence="3 4" key="1">
    <citation type="submission" date="2016-10" db="EMBL/GenBank/DDBJ databases">
        <title>Complete genome sequences of three Cupriavidus strains isolated from various Malaysian environments.</title>
        <authorList>
            <person name="Abdullah A.A.-A."/>
            <person name="Shafie N.A.H."/>
            <person name="Lau N.S."/>
        </authorList>
    </citation>
    <scope>NUCLEOTIDE SEQUENCE [LARGE SCALE GENOMIC DNA]</scope>
    <source>
        <strain evidence="3 4">USMAA1020</strain>
    </source>
</reference>
<evidence type="ECO:0000313" key="4">
    <source>
        <dbReference type="Proteomes" id="UP000177515"/>
    </source>
</evidence>
<dbReference type="NCBIfam" id="TIGR00035">
    <property type="entry name" value="asp_race"/>
    <property type="match status" value="1"/>
</dbReference>
<dbReference type="Gene3D" id="3.40.50.1860">
    <property type="match status" value="2"/>
</dbReference>
<dbReference type="InterPro" id="IPR004380">
    <property type="entry name" value="Asp_race"/>
</dbReference>
<protein>
    <submittedName>
        <fullName evidence="3">Aspartate racemase</fullName>
    </submittedName>
</protein>
<dbReference type="InterPro" id="IPR001920">
    <property type="entry name" value="Asp/Glu_race"/>
</dbReference>
<sequence length="243" mass="26095">MKTIGLIGGMSWESSAEYYRLVNQGMKARLGGHANARSVMVTVCFEEIHALQHAQRWDELAVRMRQAARQVQAGGADFLLLCTNTMHRVAPAIEEAVSIPLLHIVDPTAQALRAAGIGRVGLLGTRFTMEQDFYRARMAGRHGIEVLVPGEAGRRRVHEIIYEELCHGTVRAASRDAFRRIVDELAAEGAQGVILGCTEITLLIGAGDVALPVFDTTRLHALAAVEAAAPLGPRGAGPAASQS</sequence>
<dbReference type="PANTHER" id="PTHR21198">
    <property type="entry name" value="GLUTAMATE RACEMASE"/>
    <property type="match status" value="1"/>
</dbReference>
<proteinExistence type="inferred from homology"/>
<evidence type="ECO:0000256" key="2">
    <source>
        <dbReference type="ARBA" id="ARBA00023235"/>
    </source>
</evidence>
<organism evidence="3 4">
    <name type="scientific">Cupriavidus malaysiensis</name>
    <dbReference type="NCBI Taxonomy" id="367825"/>
    <lineage>
        <taxon>Bacteria</taxon>
        <taxon>Pseudomonadati</taxon>
        <taxon>Pseudomonadota</taxon>
        <taxon>Betaproteobacteria</taxon>
        <taxon>Burkholderiales</taxon>
        <taxon>Burkholderiaceae</taxon>
        <taxon>Cupriavidus</taxon>
    </lineage>
</organism>
<evidence type="ECO:0000256" key="1">
    <source>
        <dbReference type="ARBA" id="ARBA00007847"/>
    </source>
</evidence>
<dbReference type="Proteomes" id="UP000177515">
    <property type="component" value="Chromosome 1"/>
</dbReference>
<dbReference type="Pfam" id="PF01177">
    <property type="entry name" value="Asp_Glu_race"/>
    <property type="match status" value="1"/>
</dbReference>
<accession>A0ABM6F4L5</accession>
<dbReference type="InterPro" id="IPR015942">
    <property type="entry name" value="Asp/Glu/hydantoin_racemase"/>
</dbReference>
<gene>
    <name evidence="3" type="ORF">BKK80_11410</name>
</gene>
<keyword evidence="2" id="KW-0413">Isomerase</keyword>
<name>A0ABM6F4L5_9BURK</name>
<keyword evidence="4" id="KW-1185">Reference proteome</keyword>
<dbReference type="PANTHER" id="PTHR21198:SF7">
    <property type="entry name" value="ASPARTATE-GLUTAMATE RACEMASE FAMILY"/>
    <property type="match status" value="1"/>
</dbReference>